<organism evidence="1 2">
    <name type="scientific">Rugosibacter aromaticivorans</name>
    <dbReference type="NCBI Taxonomy" id="1565605"/>
    <lineage>
        <taxon>Bacteria</taxon>
        <taxon>Pseudomonadati</taxon>
        <taxon>Pseudomonadota</taxon>
        <taxon>Betaproteobacteria</taxon>
        <taxon>Nitrosomonadales</taxon>
        <taxon>Sterolibacteriaceae</taxon>
        <taxon>Rugosibacter</taxon>
    </lineage>
</organism>
<keyword evidence="2" id="KW-1185">Reference proteome</keyword>
<evidence type="ECO:0000313" key="2">
    <source>
        <dbReference type="Proteomes" id="UP000061603"/>
    </source>
</evidence>
<name>A0A0C5J909_9PROT</name>
<dbReference type="EMBL" id="CP010554">
    <property type="protein sequence ID" value="AJP48465.1"/>
    <property type="molecule type" value="Genomic_DNA"/>
</dbReference>
<reference evidence="1 2" key="1">
    <citation type="journal article" date="2015" name="Genome Announc.">
        <title>Complete Genome Sequence of a Novel Bacterium within the Family Rhodocyclaceae That Degrades Polycyclic Aromatic Hydrocarbons.</title>
        <authorList>
            <person name="Singleton D.R."/>
            <person name="Dickey A.N."/>
            <person name="Scholl E.H."/>
            <person name="Wright F.A."/>
            <person name="Aitken M.D."/>
        </authorList>
    </citation>
    <scope>NUCLEOTIDE SEQUENCE [LARGE SCALE GENOMIC DNA]</scope>
    <source>
        <strain evidence="2">PG1-Ca6</strain>
    </source>
</reference>
<proteinExistence type="predicted"/>
<evidence type="ECO:0000313" key="1">
    <source>
        <dbReference type="EMBL" id="AJP48465.1"/>
    </source>
</evidence>
<sequence>MCPVKARRQADIDELLRIEHEIGTGFFQRLFARAQGREHLQRGDNTVAGGVPVKTDDVARIFAAEHPAVLLHHLQHITVTHLGAAERDVKARECVLKAQVAHQGSANAAYRRRMHTVPRDEIQQTVTIVNFTRRIHHHQTVAVAIQRNTAIGF</sequence>
<gene>
    <name evidence="1" type="ORF">PG1C_08365</name>
</gene>
<dbReference type="AlphaFoldDB" id="A0A0C5J909"/>
<dbReference type="KEGG" id="rbu:PG1C_08365"/>
<accession>A0A0C5J909</accession>
<protein>
    <submittedName>
        <fullName evidence="1">Uncharacterized protein</fullName>
    </submittedName>
</protein>
<dbReference type="Proteomes" id="UP000061603">
    <property type="component" value="Chromosome"/>
</dbReference>
<dbReference type="HOGENOM" id="CLU_1711809_0_0_4"/>